<evidence type="ECO:0000313" key="9">
    <source>
        <dbReference type="Proteomes" id="UP000231267"/>
    </source>
</evidence>
<reference evidence="8 9" key="1">
    <citation type="submission" date="2017-09" db="EMBL/GenBank/DDBJ databases">
        <title>Depth-based differentiation of microbial function through sediment-hosted aquifers and enrichment of novel symbionts in the deep terrestrial subsurface.</title>
        <authorList>
            <person name="Probst A.J."/>
            <person name="Ladd B."/>
            <person name="Jarett J.K."/>
            <person name="Geller-Mcgrath D.E."/>
            <person name="Sieber C.M."/>
            <person name="Emerson J.B."/>
            <person name="Anantharaman K."/>
            <person name="Thomas B.C."/>
            <person name="Malmstrom R."/>
            <person name="Stieglmeier M."/>
            <person name="Klingl A."/>
            <person name="Woyke T."/>
            <person name="Ryan C.M."/>
            <person name="Banfield J.F."/>
        </authorList>
    </citation>
    <scope>NUCLEOTIDE SEQUENCE [LARGE SCALE GENOMIC DNA]</scope>
    <source>
        <strain evidence="8">CG12_big_fil_rev_8_21_14_0_65_43_15</strain>
    </source>
</reference>
<evidence type="ECO:0000256" key="5">
    <source>
        <dbReference type="ARBA" id="ARBA00023136"/>
    </source>
</evidence>
<comment type="caution">
    <text evidence="8">The sequence shown here is derived from an EMBL/GenBank/DDBJ whole genome shotgun (WGS) entry which is preliminary data.</text>
</comment>
<dbReference type="GO" id="GO:0016746">
    <property type="term" value="F:acyltransferase activity"/>
    <property type="evidence" value="ECO:0007669"/>
    <property type="project" value="UniProtKB-KW"/>
</dbReference>
<protein>
    <recommendedName>
        <fullName evidence="10">Lipid A biosynthesis acyltransferase</fullName>
    </recommendedName>
</protein>
<keyword evidence="4" id="KW-0808">Transferase</keyword>
<keyword evidence="5 7" id="KW-0472">Membrane</keyword>
<evidence type="ECO:0000256" key="3">
    <source>
        <dbReference type="ARBA" id="ARBA00022519"/>
    </source>
</evidence>
<gene>
    <name evidence="8" type="ORF">COW11_00405</name>
</gene>
<evidence type="ECO:0000256" key="4">
    <source>
        <dbReference type="ARBA" id="ARBA00022679"/>
    </source>
</evidence>
<dbReference type="GO" id="GO:0005886">
    <property type="term" value="C:plasma membrane"/>
    <property type="evidence" value="ECO:0007669"/>
    <property type="project" value="UniProtKB-SubCell"/>
</dbReference>
<comment type="subcellular location">
    <subcellularLocation>
        <location evidence="1">Cell inner membrane</location>
    </subcellularLocation>
</comment>
<keyword evidence="3" id="KW-0997">Cell inner membrane</keyword>
<keyword evidence="6" id="KW-0012">Acyltransferase</keyword>
<evidence type="ECO:0000256" key="2">
    <source>
        <dbReference type="ARBA" id="ARBA00022475"/>
    </source>
</evidence>
<dbReference type="Pfam" id="PF03279">
    <property type="entry name" value="Lip_A_acyltrans"/>
    <property type="match status" value="1"/>
</dbReference>
<evidence type="ECO:0000313" key="8">
    <source>
        <dbReference type="EMBL" id="PIW66991.1"/>
    </source>
</evidence>
<accession>A0A2J0LGN7</accession>
<dbReference type="GO" id="GO:0009247">
    <property type="term" value="P:glycolipid biosynthetic process"/>
    <property type="evidence" value="ECO:0007669"/>
    <property type="project" value="UniProtKB-ARBA"/>
</dbReference>
<dbReference type="AlphaFoldDB" id="A0A2J0LGN7"/>
<keyword evidence="7" id="KW-0812">Transmembrane</keyword>
<evidence type="ECO:0008006" key="10">
    <source>
        <dbReference type="Google" id="ProtNLM"/>
    </source>
</evidence>
<dbReference type="EMBL" id="PFGP01000008">
    <property type="protein sequence ID" value="PIW66991.1"/>
    <property type="molecule type" value="Genomic_DNA"/>
</dbReference>
<organism evidence="8 9">
    <name type="scientific">Candidatus Taenaricola geysiri</name>
    <dbReference type="NCBI Taxonomy" id="1974752"/>
    <lineage>
        <taxon>Bacteria</taxon>
        <taxon>Pseudomonadati</taxon>
        <taxon>Candidatus Omnitrophota</taxon>
        <taxon>Candidatus Taenaricola</taxon>
    </lineage>
</organism>
<name>A0A2J0LGN7_9BACT</name>
<evidence type="ECO:0000256" key="7">
    <source>
        <dbReference type="SAM" id="Phobius"/>
    </source>
</evidence>
<proteinExistence type="predicted"/>
<keyword evidence="7" id="KW-1133">Transmembrane helix</keyword>
<keyword evidence="2" id="KW-1003">Cell membrane</keyword>
<dbReference type="PANTHER" id="PTHR30606">
    <property type="entry name" value="LIPID A BIOSYNTHESIS LAUROYL ACYLTRANSFERASE"/>
    <property type="match status" value="1"/>
</dbReference>
<dbReference type="InterPro" id="IPR004960">
    <property type="entry name" value="LipA_acyltrans"/>
</dbReference>
<dbReference type="Proteomes" id="UP000231267">
    <property type="component" value="Unassembled WGS sequence"/>
</dbReference>
<evidence type="ECO:0000256" key="1">
    <source>
        <dbReference type="ARBA" id="ARBA00004533"/>
    </source>
</evidence>
<dbReference type="PANTHER" id="PTHR30606:SF10">
    <property type="entry name" value="PHOSPHATIDYLINOSITOL MANNOSIDE ACYLTRANSFERASE"/>
    <property type="match status" value="1"/>
</dbReference>
<feature type="transmembrane region" description="Helical" evidence="7">
    <location>
        <begin position="12"/>
        <end position="36"/>
    </location>
</feature>
<sequence length="293" mass="33152">MAQYLLYRIGIWFSLNLPLGFAYWLASFVAMLQYMFCVKDRAAVVGNLSVILSTSDKAVLHKHAKGVFINFAKYLVDFFRFSVLNKKYIEKYIKIEGRENLFNAFKNKNGVIALTGHVGNWELSAVVTAYLGCSVNAVALSHKDRRVNDFFIRQRESKGIKVVPMGVAVKRCFIALKNNELIGLLGDRDFSGSGVAVEFLGKSVSIPKGPAMISLKSGAPIVPTFSIRQIDNTYKTIYLPPIYPVKTGNKEQDFLSLTKKCVSVIEDKIREYPEQWFMFREFWAEDANKVDIV</sequence>
<evidence type="ECO:0000256" key="6">
    <source>
        <dbReference type="ARBA" id="ARBA00023315"/>
    </source>
</evidence>
<dbReference type="CDD" id="cd07984">
    <property type="entry name" value="LPLAT_LABLAT-like"/>
    <property type="match status" value="1"/>
</dbReference>